<feature type="transmembrane region" description="Helical" evidence="2">
    <location>
        <begin position="323"/>
        <end position="344"/>
    </location>
</feature>
<sequence>MAFGGQGPYGAGNPYGPGQPHGSGSPYGYGPGTPGGPGGGPGGYPPDGGNPYGGGPHLPPRPPVPPPYVPPPRPTLRQQFRADEWPTLRRLLHRTDLNGCYLLPLLMCCTPLLLLVLAYPVARSARRQARTAFPADLHRHPYDPEVWRVQKLRAWLALAASLAILVAYGTGEDWSEVQDQFLLRVTITPWLLLLTAPVVILVLLRLAPDAARPGMRSRLRPPVRMVFWYVGSFTLVPLLFAGVMLLSETYQGRIWAPFLTMVLLAPVLWMLCFVGFGSATVVRTAFGTSAVHAALPALLTGVLVWELAAVNLVATGMPPGPPLVQVLAVFCGPLSVTGVAWWEIERLRTRHGVRLRA</sequence>
<accession>A0ABP9A9B6</accession>
<feature type="transmembrane region" description="Helical" evidence="2">
    <location>
        <begin position="181"/>
        <end position="204"/>
    </location>
</feature>
<gene>
    <name evidence="3" type="ORF">GCM10023329_27310</name>
</gene>
<organism evidence="3 4">
    <name type="scientific">Streptomyces sanyensis</name>
    <dbReference type="NCBI Taxonomy" id="568869"/>
    <lineage>
        <taxon>Bacteria</taxon>
        <taxon>Bacillati</taxon>
        <taxon>Actinomycetota</taxon>
        <taxon>Actinomycetes</taxon>
        <taxon>Kitasatosporales</taxon>
        <taxon>Streptomycetaceae</taxon>
        <taxon>Streptomyces</taxon>
    </lineage>
</organism>
<reference evidence="4" key="1">
    <citation type="journal article" date="2019" name="Int. J. Syst. Evol. Microbiol.">
        <title>The Global Catalogue of Microorganisms (GCM) 10K type strain sequencing project: providing services to taxonomists for standard genome sequencing and annotation.</title>
        <authorList>
            <consortium name="The Broad Institute Genomics Platform"/>
            <consortium name="The Broad Institute Genome Sequencing Center for Infectious Disease"/>
            <person name="Wu L."/>
            <person name="Ma J."/>
        </authorList>
    </citation>
    <scope>NUCLEOTIDE SEQUENCE [LARGE SCALE GENOMIC DNA]</scope>
    <source>
        <strain evidence="4">JCM 18324</strain>
    </source>
</reference>
<keyword evidence="2" id="KW-0472">Membrane</keyword>
<dbReference type="EMBL" id="BAABJV010000005">
    <property type="protein sequence ID" value="GAA4776982.1"/>
    <property type="molecule type" value="Genomic_DNA"/>
</dbReference>
<keyword evidence="2" id="KW-1133">Transmembrane helix</keyword>
<feature type="region of interest" description="Disordered" evidence="1">
    <location>
        <begin position="1"/>
        <end position="76"/>
    </location>
</feature>
<protein>
    <recommendedName>
        <fullName evidence="5">Integral membrane protein</fullName>
    </recommendedName>
</protein>
<keyword evidence="2" id="KW-0812">Transmembrane</keyword>
<feature type="transmembrane region" description="Helical" evidence="2">
    <location>
        <begin position="294"/>
        <end position="317"/>
    </location>
</feature>
<keyword evidence="4" id="KW-1185">Reference proteome</keyword>
<name>A0ABP9A9B6_9ACTN</name>
<proteinExistence type="predicted"/>
<evidence type="ECO:0000256" key="2">
    <source>
        <dbReference type="SAM" id="Phobius"/>
    </source>
</evidence>
<evidence type="ECO:0000313" key="4">
    <source>
        <dbReference type="Proteomes" id="UP001501147"/>
    </source>
</evidence>
<feature type="transmembrane region" description="Helical" evidence="2">
    <location>
        <begin position="258"/>
        <end position="282"/>
    </location>
</feature>
<feature type="transmembrane region" description="Helical" evidence="2">
    <location>
        <begin position="152"/>
        <end position="169"/>
    </location>
</feature>
<feature type="transmembrane region" description="Helical" evidence="2">
    <location>
        <begin position="101"/>
        <end position="122"/>
    </location>
</feature>
<evidence type="ECO:0008006" key="5">
    <source>
        <dbReference type="Google" id="ProtNLM"/>
    </source>
</evidence>
<feature type="transmembrane region" description="Helical" evidence="2">
    <location>
        <begin position="225"/>
        <end position="246"/>
    </location>
</feature>
<evidence type="ECO:0000256" key="1">
    <source>
        <dbReference type="SAM" id="MobiDB-lite"/>
    </source>
</evidence>
<dbReference type="Proteomes" id="UP001501147">
    <property type="component" value="Unassembled WGS sequence"/>
</dbReference>
<comment type="caution">
    <text evidence="3">The sequence shown here is derived from an EMBL/GenBank/DDBJ whole genome shotgun (WGS) entry which is preliminary data.</text>
</comment>
<feature type="compositionally biased region" description="Gly residues" evidence="1">
    <location>
        <begin position="1"/>
        <end position="56"/>
    </location>
</feature>
<evidence type="ECO:0000313" key="3">
    <source>
        <dbReference type="EMBL" id="GAA4776982.1"/>
    </source>
</evidence>
<feature type="compositionally biased region" description="Pro residues" evidence="1">
    <location>
        <begin position="57"/>
        <end position="74"/>
    </location>
</feature>